<dbReference type="Pfam" id="PF11377">
    <property type="entry name" value="DUF3180"/>
    <property type="match status" value="1"/>
</dbReference>
<feature type="transmembrane region" description="Helical" evidence="1">
    <location>
        <begin position="135"/>
        <end position="153"/>
    </location>
</feature>
<dbReference type="RefSeq" id="WP_239175623.1">
    <property type="nucleotide sequence ID" value="NZ_BAAAUC010000028.1"/>
</dbReference>
<accession>A0A919IS49</accession>
<dbReference type="SUPFAM" id="SSF103473">
    <property type="entry name" value="MFS general substrate transporter"/>
    <property type="match status" value="1"/>
</dbReference>
<evidence type="ECO:0000313" key="3">
    <source>
        <dbReference type="Proteomes" id="UP000619479"/>
    </source>
</evidence>
<dbReference type="EMBL" id="BOMH01000070">
    <property type="protein sequence ID" value="GID70031.1"/>
    <property type="molecule type" value="Genomic_DNA"/>
</dbReference>
<proteinExistence type="predicted"/>
<feature type="transmembrane region" description="Helical" evidence="1">
    <location>
        <begin position="105"/>
        <end position="123"/>
    </location>
</feature>
<protein>
    <recommendedName>
        <fullName evidence="4">DUF3180 domain-containing protein</fullName>
    </recommendedName>
</protein>
<keyword evidence="3" id="KW-1185">Reference proteome</keyword>
<organism evidence="2 3">
    <name type="scientific">Actinoplanes cyaneus</name>
    <dbReference type="NCBI Taxonomy" id="52696"/>
    <lineage>
        <taxon>Bacteria</taxon>
        <taxon>Bacillati</taxon>
        <taxon>Actinomycetota</taxon>
        <taxon>Actinomycetes</taxon>
        <taxon>Micromonosporales</taxon>
        <taxon>Micromonosporaceae</taxon>
        <taxon>Actinoplanes</taxon>
    </lineage>
</organism>
<evidence type="ECO:0000313" key="2">
    <source>
        <dbReference type="EMBL" id="GID70031.1"/>
    </source>
</evidence>
<comment type="caution">
    <text evidence="2">The sequence shown here is derived from an EMBL/GenBank/DDBJ whole genome shotgun (WGS) entry which is preliminary data.</text>
</comment>
<sequence>MSTNPDGLPSGRPTDPSLRPTSVSALVLAALVGAALGWLLLGWNELFYKLTPLPWTAAVVLFALAVAEGYLAQNTTARIQRRPGAPRVEPLAVARYVALAKASSLVGALTAGFSAGILIWLVMEPTDSAKSDVPTVATTLVAAVALIGTALWLERACRVPDDPDREGNDTGRPTGRR</sequence>
<reference evidence="2" key="1">
    <citation type="submission" date="2021-01" db="EMBL/GenBank/DDBJ databases">
        <title>Whole genome shotgun sequence of Actinoplanes cyaneus NBRC 14990.</title>
        <authorList>
            <person name="Komaki H."/>
            <person name="Tamura T."/>
        </authorList>
    </citation>
    <scope>NUCLEOTIDE SEQUENCE</scope>
    <source>
        <strain evidence="2">NBRC 14990</strain>
    </source>
</reference>
<keyword evidence="1" id="KW-1133">Transmembrane helix</keyword>
<dbReference type="AlphaFoldDB" id="A0A919IS49"/>
<feature type="transmembrane region" description="Helical" evidence="1">
    <location>
        <begin position="53"/>
        <end position="72"/>
    </location>
</feature>
<dbReference type="Proteomes" id="UP000619479">
    <property type="component" value="Unassembled WGS sequence"/>
</dbReference>
<keyword evidence="1" id="KW-0812">Transmembrane</keyword>
<name>A0A919IS49_9ACTN</name>
<keyword evidence="1" id="KW-0472">Membrane</keyword>
<feature type="transmembrane region" description="Helical" evidence="1">
    <location>
        <begin position="21"/>
        <end position="41"/>
    </location>
</feature>
<evidence type="ECO:0008006" key="4">
    <source>
        <dbReference type="Google" id="ProtNLM"/>
    </source>
</evidence>
<gene>
    <name evidence="2" type="ORF">Acy02nite_79120</name>
</gene>
<evidence type="ECO:0000256" key="1">
    <source>
        <dbReference type="SAM" id="Phobius"/>
    </source>
</evidence>
<dbReference type="InterPro" id="IPR036259">
    <property type="entry name" value="MFS_trans_sf"/>
</dbReference>
<dbReference type="InterPro" id="IPR021517">
    <property type="entry name" value="DUF3180"/>
</dbReference>